<proteinExistence type="predicted"/>
<sequence>MRVVRWGVTIAGTTWKVDDVSESAIRPNETTVPLMPCVSVEETLAFYEALGFEATYKQSKPYVYLALQWSGFQLHFGPAPKDLDPAREHSGGCLVLVDAVAPYHAAFVAAMRRVYGKVLSSGLPRITRYRPGASRFTLTDPSGNSIIFIQRDEPAELEYGGSKKLTGLAKALDNARILREFKNDDLQAFRALKSAVRRHGADASPVERAIALCHLVDLATVLGEPTDAWLADLRGLELTTDDRQRVESELGHLAGLQEWLA</sequence>
<gene>
    <name evidence="1" type="ORF">Msi02_06710</name>
</gene>
<dbReference type="EMBL" id="BOOF01000003">
    <property type="protein sequence ID" value="GIH59854.1"/>
    <property type="molecule type" value="Genomic_DNA"/>
</dbReference>
<evidence type="ECO:0008006" key="3">
    <source>
        <dbReference type="Google" id="ProtNLM"/>
    </source>
</evidence>
<dbReference type="Proteomes" id="UP000660454">
    <property type="component" value="Unassembled WGS sequence"/>
</dbReference>
<name>A0ABQ4GEK0_9ACTN</name>
<accession>A0ABQ4GEK0</accession>
<reference evidence="1 2" key="1">
    <citation type="submission" date="2021-01" db="EMBL/GenBank/DDBJ databases">
        <title>Whole genome shotgun sequence of Microbispora siamensis NBRC 104113.</title>
        <authorList>
            <person name="Komaki H."/>
            <person name="Tamura T."/>
        </authorList>
    </citation>
    <scope>NUCLEOTIDE SEQUENCE [LARGE SCALE GENOMIC DNA]</scope>
    <source>
        <strain evidence="1 2">NBRC 104113</strain>
    </source>
</reference>
<dbReference type="Gene3D" id="3.10.180.10">
    <property type="entry name" value="2,3-Dihydroxybiphenyl 1,2-Dioxygenase, domain 1"/>
    <property type="match status" value="1"/>
</dbReference>
<keyword evidence="2" id="KW-1185">Reference proteome</keyword>
<evidence type="ECO:0000313" key="2">
    <source>
        <dbReference type="Proteomes" id="UP000660454"/>
    </source>
</evidence>
<organism evidence="1 2">
    <name type="scientific">Microbispora siamensis</name>
    <dbReference type="NCBI Taxonomy" id="564413"/>
    <lineage>
        <taxon>Bacteria</taxon>
        <taxon>Bacillati</taxon>
        <taxon>Actinomycetota</taxon>
        <taxon>Actinomycetes</taxon>
        <taxon>Streptosporangiales</taxon>
        <taxon>Streptosporangiaceae</taxon>
        <taxon>Microbispora</taxon>
    </lineage>
</organism>
<dbReference type="InterPro" id="IPR029068">
    <property type="entry name" value="Glyas_Bleomycin-R_OHBP_Dase"/>
</dbReference>
<protein>
    <recommendedName>
        <fullName evidence="3">Glyoxalase</fullName>
    </recommendedName>
</protein>
<comment type="caution">
    <text evidence="1">The sequence shown here is derived from an EMBL/GenBank/DDBJ whole genome shotgun (WGS) entry which is preliminary data.</text>
</comment>
<dbReference type="SUPFAM" id="SSF54593">
    <property type="entry name" value="Glyoxalase/Bleomycin resistance protein/Dihydroxybiphenyl dioxygenase"/>
    <property type="match status" value="1"/>
</dbReference>
<evidence type="ECO:0000313" key="1">
    <source>
        <dbReference type="EMBL" id="GIH59854.1"/>
    </source>
</evidence>